<dbReference type="PROSITE" id="PS00690">
    <property type="entry name" value="DEAH_ATP_HELICASE"/>
    <property type="match status" value="1"/>
</dbReference>
<dbReference type="Pfam" id="PF09382">
    <property type="entry name" value="RQC"/>
    <property type="match status" value="1"/>
</dbReference>
<accession>W2RU49</accession>
<dbReference type="SUPFAM" id="SSF47819">
    <property type="entry name" value="HRDC-like"/>
    <property type="match status" value="1"/>
</dbReference>
<dbReference type="GO" id="GO:0043138">
    <property type="term" value="F:3'-5' DNA helicase activity"/>
    <property type="evidence" value="ECO:0007669"/>
    <property type="project" value="UniProtKB-EC"/>
</dbReference>
<dbReference type="GO" id="GO:0000724">
    <property type="term" value="P:double-strand break repair via homologous recombination"/>
    <property type="evidence" value="ECO:0007669"/>
    <property type="project" value="TreeGrafter"/>
</dbReference>
<feature type="compositionally biased region" description="Basic and acidic residues" evidence="19">
    <location>
        <begin position="105"/>
        <end position="119"/>
    </location>
</feature>
<keyword evidence="14" id="KW-0413">Isomerase</keyword>
<dbReference type="Pfam" id="PF00570">
    <property type="entry name" value="HRDC"/>
    <property type="match status" value="1"/>
</dbReference>
<dbReference type="InterPro" id="IPR011545">
    <property type="entry name" value="DEAD/DEAH_box_helicase_dom"/>
</dbReference>
<evidence type="ECO:0000259" key="20">
    <source>
        <dbReference type="PROSITE" id="PS50967"/>
    </source>
</evidence>
<evidence type="ECO:0000256" key="4">
    <source>
        <dbReference type="ARBA" id="ARBA00022705"/>
    </source>
</evidence>
<evidence type="ECO:0000256" key="16">
    <source>
        <dbReference type="ARBA" id="ARBA00034617"/>
    </source>
</evidence>
<dbReference type="eggNOG" id="KOG0351">
    <property type="taxonomic scope" value="Eukaryota"/>
</dbReference>
<dbReference type="CDD" id="cd17920">
    <property type="entry name" value="DEXHc_RecQ"/>
    <property type="match status" value="1"/>
</dbReference>
<evidence type="ECO:0000259" key="21">
    <source>
        <dbReference type="PROSITE" id="PS51192"/>
    </source>
</evidence>
<dbReference type="InterPro" id="IPR032284">
    <property type="entry name" value="RecQ_Zn-bd"/>
</dbReference>
<keyword evidence="5" id="KW-0479">Metal-binding</keyword>
<feature type="domain" description="HRDC" evidence="20">
    <location>
        <begin position="1306"/>
        <end position="1389"/>
    </location>
</feature>
<sequence length="1561" mass="173304">MARLQAAPQTNTRPRLLAQHAINTGLPTPSPSRSPARGAASRPNASLPVTPSLDTEPRSRALTRLPSSRTARESQVVDIDDIQSDGDENPSTDEVTTSTFGDWETPERLWDHNAAERIHPLSSSKGKKRKSKEYDADAVVPSTGRRPKKRLTKSPAPSLDPGDFDDSLMQAVCHSDSYVGPRRKRSATSNGVESDTISSAGFHDLSDFEEAGPTQRPSKVKCDTDPSQDHHGPSRVDIVPDSDDEGDIISPTKKSKALSLSDPGSVASISLPETRLSEPVRDLVTNRSPGTQVLRSREASQNPPASSGKQPTTGSSSAQECSGPPLEKLTVAEKAIVKDFMLVRSERIEDLIRRLEISSKAANAEYSQHLSEAGEVSASLKQRKKLAADRLKATRKVLELRDGLVHTLEEKHQKKTHLNNLLDEGHEEDSDDEHNIPSALCKLIVRLVHIVDQRESELFHQLQLAGLSKESTRAEMFNTVAKGRPSATPAGAIGVLVASTQKPRTRSPEKLHEPPYRVEDHASQPVIQTPVPKQFSPKNKLHRQQFLPPEEPSMTPFPHRYSSERPSEDHHADRSPMPRRIKPSSSGMSFSAHMGSPSEVAFADENFEMDEDDTDLLDAVNAYDQNSGAPGISRNVRGTSRPAMGELSTNVRHFDSTQLAPASITQPDPALEKHPWSSDVRKALAKRFRLRGFRHNQLEAINATLAGDDAFVLMPTGGGKSLCYQLPSIIQSGKTRGVTVVISPLLSLMQDQVDHLTQIHIQASLFNSEITPEHKKLVLQYLWGPEPEKFVQLLYVTPEMMSKSTKILEVLQKLHRTRKLARIVIDEAHCVSQWGHDFRPDYKELGKVRRQFHGVPVMALTATATENVKIDVMHNLEMDNSKIFTQSFNRPNLSYTVLKKDRSILTSMAETINRSYRGQTGIIYCLSRKSCETVAKKLRDEHGINAAHYHAGMEPENRVAVQKKWQRNVFHVIVATIAFGMGIDKPDVRFVMHHTLPKSLEGYYQETGRAGRDGKPSGCYLYYGFGDTTQLWRMINDGDGSWEQKERQKQMLRNVIQFCENRSDCRRLQVLAYFNEHFSADQCQGTCDNCNSSSVFEMRDLSVHARHVVRLIEQLARAQVTMSHCIDIYRGVGGKKMADLGHDQLEQFGLGKELEREDVDRLFYRLAAEEAIEEYQLQNRMGFPTQYVRPGRLWDAFDRGSSKLTMQCRVSPRSKAKAKAPAKGKKKKVSTGVEAASDNYPALTNVSSPLQARTAPRLARKQRIVESDSDEDSQFEPVRRAGVAQPTRKRGLGPPITIDQKLANLDEMHQHVLEDFVERARDVVQKVMIENNMRRRAISDTMLREMAIEFPRTEGELLRINGMTEDYLSIYGPDLLRLIETAHSNYLAIKSAQEDEANDDGPGRAEFVEISDDEDDFIVDDDDDDDDDKSDASPSGRSRYFDAGNDVEQYNRQISQMWTYNAASEDAGISATKASSQSYPTNTSKGHGKKKASARSFAKAKSGAGVSKKKKSSMGSRSSAGKAGPSKITSFSSRKRGPSSSKAGGRSANGSGGGVIGMMPT</sequence>
<feature type="compositionally biased region" description="Low complexity" evidence="19">
    <location>
        <begin position="31"/>
        <end position="46"/>
    </location>
</feature>
<feature type="compositionally biased region" description="Polar residues" evidence="19">
    <location>
        <begin position="1472"/>
        <end position="1485"/>
    </location>
</feature>
<dbReference type="InterPro" id="IPR010997">
    <property type="entry name" value="HRDC-like_sf"/>
</dbReference>
<dbReference type="SMART" id="SM00956">
    <property type="entry name" value="RQC"/>
    <property type="match status" value="1"/>
</dbReference>
<evidence type="ECO:0000256" key="9">
    <source>
        <dbReference type="ARBA" id="ARBA00022806"/>
    </source>
</evidence>
<keyword evidence="13" id="KW-0234">DNA repair</keyword>
<feature type="compositionally biased region" description="Acidic residues" evidence="19">
    <location>
        <begin position="78"/>
        <end position="91"/>
    </location>
</feature>
<dbReference type="InParanoid" id="W2RU49"/>
<feature type="region of interest" description="Disordered" evidence="19">
    <location>
        <begin position="1"/>
        <end position="326"/>
    </location>
</feature>
<feature type="domain" description="Helicase ATP-binding" evidence="21">
    <location>
        <begin position="701"/>
        <end position="882"/>
    </location>
</feature>
<proteinExistence type="inferred from homology"/>
<evidence type="ECO:0000259" key="22">
    <source>
        <dbReference type="PROSITE" id="PS51194"/>
    </source>
</evidence>
<comment type="similarity">
    <text evidence="3">Belongs to the helicase family. RecQ subfamily.</text>
</comment>
<dbReference type="InterPro" id="IPR002464">
    <property type="entry name" value="DNA/RNA_helicase_DEAH_CS"/>
</dbReference>
<dbReference type="Gene3D" id="1.10.150.80">
    <property type="entry name" value="HRDC domain"/>
    <property type="match status" value="1"/>
</dbReference>
<keyword evidence="15" id="KW-0539">Nucleus</keyword>
<feature type="region of interest" description="Disordered" evidence="19">
    <location>
        <begin position="1393"/>
        <end position="1444"/>
    </location>
</feature>
<dbReference type="GO" id="GO:0046872">
    <property type="term" value="F:metal ion binding"/>
    <property type="evidence" value="ECO:0007669"/>
    <property type="project" value="UniProtKB-KW"/>
</dbReference>
<evidence type="ECO:0000256" key="6">
    <source>
        <dbReference type="ARBA" id="ARBA00022741"/>
    </source>
</evidence>
<dbReference type="Pfam" id="PF00271">
    <property type="entry name" value="Helicase_C"/>
    <property type="match status" value="1"/>
</dbReference>
<dbReference type="EMBL" id="KB822721">
    <property type="protein sequence ID" value="ETN39244.1"/>
    <property type="molecule type" value="Genomic_DNA"/>
</dbReference>
<dbReference type="PROSITE" id="PS51194">
    <property type="entry name" value="HELICASE_CTER"/>
    <property type="match status" value="1"/>
</dbReference>
<dbReference type="GO" id="GO:0016787">
    <property type="term" value="F:hydrolase activity"/>
    <property type="evidence" value="ECO:0007669"/>
    <property type="project" value="UniProtKB-KW"/>
</dbReference>
<dbReference type="PROSITE" id="PS51192">
    <property type="entry name" value="HELICASE_ATP_BIND_1"/>
    <property type="match status" value="1"/>
</dbReference>
<keyword evidence="7" id="KW-0227">DNA damage</keyword>
<feature type="compositionally biased region" description="Basic and acidic residues" evidence="19">
    <location>
        <begin position="506"/>
        <end position="522"/>
    </location>
</feature>
<dbReference type="Gene3D" id="3.40.50.300">
    <property type="entry name" value="P-loop containing nucleotide triphosphate hydrolases"/>
    <property type="match status" value="2"/>
</dbReference>
<dbReference type="FunFam" id="3.40.50.300:FF:000537">
    <property type="entry name" value="Bloom syndrome RecQ-like helicase"/>
    <property type="match status" value="1"/>
</dbReference>
<dbReference type="SUPFAM" id="SSF52540">
    <property type="entry name" value="P-loop containing nucleoside triphosphate hydrolases"/>
    <property type="match status" value="2"/>
</dbReference>
<feature type="compositionally biased region" description="Basic and acidic residues" evidence="19">
    <location>
        <begin position="561"/>
        <end position="576"/>
    </location>
</feature>
<dbReference type="GO" id="GO:0006260">
    <property type="term" value="P:DNA replication"/>
    <property type="evidence" value="ECO:0007669"/>
    <property type="project" value="UniProtKB-KW"/>
</dbReference>
<dbReference type="InterPro" id="IPR002121">
    <property type="entry name" value="HRDC_dom"/>
</dbReference>
<dbReference type="NCBIfam" id="TIGR00614">
    <property type="entry name" value="recQ_fam"/>
    <property type="match status" value="1"/>
</dbReference>
<dbReference type="FunFam" id="3.40.50.300:FF:000340">
    <property type="entry name" value="Bloom syndrome, RecQ helicase"/>
    <property type="match status" value="1"/>
</dbReference>
<reference evidence="23 24" key="1">
    <citation type="submission" date="2013-03" db="EMBL/GenBank/DDBJ databases">
        <title>The Genome Sequence of Phialophora europaea CBS 101466.</title>
        <authorList>
            <consortium name="The Broad Institute Genomics Platform"/>
            <person name="Cuomo C."/>
            <person name="de Hoog S."/>
            <person name="Gorbushina A."/>
            <person name="Walker B."/>
            <person name="Young S.K."/>
            <person name="Zeng Q."/>
            <person name="Gargeya S."/>
            <person name="Fitzgerald M."/>
            <person name="Haas B."/>
            <person name="Abouelleil A."/>
            <person name="Allen A.W."/>
            <person name="Alvarado L."/>
            <person name="Arachchi H.M."/>
            <person name="Berlin A.M."/>
            <person name="Chapman S.B."/>
            <person name="Gainer-Dewar J."/>
            <person name="Goldberg J."/>
            <person name="Griggs A."/>
            <person name="Gujja S."/>
            <person name="Hansen M."/>
            <person name="Howarth C."/>
            <person name="Imamovic A."/>
            <person name="Ireland A."/>
            <person name="Larimer J."/>
            <person name="McCowan C."/>
            <person name="Murphy C."/>
            <person name="Pearson M."/>
            <person name="Poon T.W."/>
            <person name="Priest M."/>
            <person name="Roberts A."/>
            <person name="Saif S."/>
            <person name="Shea T."/>
            <person name="Sisk P."/>
            <person name="Sykes S."/>
            <person name="Wortman J."/>
            <person name="Nusbaum C."/>
            <person name="Birren B."/>
        </authorList>
    </citation>
    <scope>NUCLEOTIDE SEQUENCE [LARGE SCALE GENOMIC DNA]</scope>
    <source>
        <strain evidence="23 24">CBS 101466</strain>
    </source>
</reference>
<keyword evidence="8" id="KW-0378">Hydrolase</keyword>
<dbReference type="STRING" id="1220924.W2RU49"/>
<dbReference type="InterPro" id="IPR018982">
    <property type="entry name" value="RQC_domain"/>
</dbReference>
<keyword evidence="9" id="KW-0347">Helicase</keyword>
<dbReference type="SMART" id="SM00490">
    <property type="entry name" value="HELICc"/>
    <property type="match status" value="1"/>
</dbReference>
<feature type="compositionally biased region" description="Basic residues" evidence="19">
    <location>
        <begin position="1212"/>
        <end position="1229"/>
    </location>
</feature>
<feature type="compositionally biased region" description="Gly residues" evidence="19">
    <location>
        <begin position="1550"/>
        <end position="1561"/>
    </location>
</feature>
<dbReference type="InterPro" id="IPR044876">
    <property type="entry name" value="HRDC_dom_sf"/>
</dbReference>
<protein>
    <recommendedName>
        <fullName evidence="18">RecQ-like DNA helicase BLM</fullName>
        <ecNumber evidence="17">5.6.2.4</ecNumber>
    </recommendedName>
</protein>
<feature type="compositionally biased region" description="Polar residues" evidence="19">
    <location>
        <begin position="285"/>
        <end position="320"/>
    </location>
</feature>
<keyword evidence="6" id="KW-0547">Nucleotide-binding</keyword>
<evidence type="ECO:0000256" key="1">
    <source>
        <dbReference type="ARBA" id="ARBA00001947"/>
    </source>
</evidence>
<dbReference type="Gene3D" id="1.10.10.10">
    <property type="entry name" value="Winged helix-like DNA-binding domain superfamily/Winged helix DNA-binding domain"/>
    <property type="match status" value="1"/>
</dbReference>
<evidence type="ECO:0000256" key="11">
    <source>
        <dbReference type="ARBA" id="ARBA00022840"/>
    </source>
</evidence>
<dbReference type="CDD" id="cd18794">
    <property type="entry name" value="SF2_C_RecQ"/>
    <property type="match status" value="1"/>
</dbReference>
<feature type="compositionally biased region" description="Low complexity" evidence="19">
    <location>
        <begin position="1538"/>
        <end position="1549"/>
    </location>
</feature>
<evidence type="ECO:0000256" key="10">
    <source>
        <dbReference type="ARBA" id="ARBA00022833"/>
    </source>
</evidence>
<feature type="region of interest" description="Disordered" evidence="19">
    <location>
        <begin position="1472"/>
        <end position="1561"/>
    </location>
</feature>
<feature type="compositionally biased region" description="Acidic residues" evidence="19">
    <location>
        <begin position="1409"/>
        <end position="1429"/>
    </location>
</feature>
<evidence type="ECO:0000313" key="23">
    <source>
        <dbReference type="EMBL" id="ETN39244.1"/>
    </source>
</evidence>
<dbReference type="HOGENOM" id="CLU_001103_16_4_1"/>
<dbReference type="Pfam" id="PF00270">
    <property type="entry name" value="DEAD"/>
    <property type="match status" value="1"/>
</dbReference>
<evidence type="ECO:0000256" key="18">
    <source>
        <dbReference type="ARBA" id="ARBA00073450"/>
    </source>
</evidence>
<evidence type="ECO:0000256" key="12">
    <source>
        <dbReference type="ARBA" id="ARBA00023125"/>
    </source>
</evidence>
<comment type="subcellular location">
    <subcellularLocation>
        <location evidence="2">Nucleus</location>
    </subcellularLocation>
</comment>
<feature type="compositionally biased region" description="Polar residues" evidence="19">
    <location>
        <begin position="187"/>
        <end position="199"/>
    </location>
</feature>
<organism evidence="23 24">
    <name type="scientific">Cyphellophora europaea (strain CBS 101466)</name>
    <name type="common">Phialophora europaea</name>
    <dbReference type="NCBI Taxonomy" id="1220924"/>
    <lineage>
        <taxon>Eukaryota</taxon>
        <taxon>Fungi</taxon>
        <taxon>Dikarya</taxon>
        <taxon>Ascomycota</taxon>
        <taxon>Pezizomycotina</taxon>
        <taxon>Eurotiomycetes</taxon>
        <taxon>Chaetothyriomycetidae</taxon>
        <taxon>Chaetothyriales</taxon>
        <taxon>Cyphellophoraceae</taxon>
        <taxon>Cyphellophora</taxon>
    </lineage>
</organism>
<feature type="domain" description="Helicase C-terminal" evidence="22">
    <location>
        <begin position="904"/>
        <end position="1053"/>
    </location>
</feature>
<dbReference type="EC" id="5.6.2.4" evidence="17"/>
<evidence type="ECO:0000256" key="5">
    <source>
        <dbReference type="ARBA" id="ARBA00022723"/>
    </source>
</evidence>
<dbReference type="GO" id="GO:0005634">
    <property type="term" value="C:nucleus"/>
    <property type="evidence" value="ECO:0007669"/>
    <property type="project" value="UniProtKB-SubCell"/>
</dbReference>
<evidence type="ECO:0000256" key="7">
    <source>
        <dbReference type="ARBA" id="ARBA00022763"/>
    </source>
</evidence>
<evidence type="ECO:0000313" key="24">
    <source>
        <dbReference type="Proteomes" id="UP000030752"/>
    </source>
</evidence>
<gene>
    <name evidence="23" type="ORF">HMPREF1541_05467</name>
</gene>
<feature type="compositionally biased region" description="Basic and acidic residues" evidence="19">
    <location>
        <begin position="220"/>
        <end position="234"/>
    </location>
</feature>
<dbReference type="InterPro" id="IPR027417">
    <property type="entry name" value="P-loop_NTPase"/>
</dbReference>
<dbReference type="PANTHER" id="PTHR13710:SF153">
    <property type="entry name" value="RECQ-LIKE DNA HELICASE BLM"/>
    <property type="match status" value="1"/>
</dbReference>
<feature type="region of interest" description="Disordered" evidence="19">
    <location>
        <begin position="1208"/>
        <end position="1233"/>
    </location>
</feature>
<keyword evidence="4" id="KW-0235">DNA replication</keyword>
<dbReference type="Pfam" id="PF16124">
    <property type="entry name" value="RecQ_Zn_bind"/>
    <property type="match status" value="1"/>
</dbReference>
<dbReference type="OrthoDB" id="10261556at2759"/>
<feature type="compositionally biased region" description="Low complexity" evidence="19">
    <location>
        <begin position="1513"/>
        <end position="1524"/>
    </location>
</feature>
<dbReference type="GO" id="GO:0003677">
    <property type="term" value="F:DNA binding"/>
    <property type="evidence" value="ECO:0007669"/>
    <property type="project" value="UniProtKB-KW"/>
</dbReference>
<evidence type="ECO:0000256" key="19">
    <source>
        <dbReference type="SAM" id="MobiDB-lite"/>
    </source>
</evidence>
<keyword evidence="12" id="KW-0238">DNA-binding</keyword>
<feature type="compositionally biased region" description="Low complexity" evidence="19">
    <location>
        <begin position="1494"/>
        <end position="1506"/>
    </location>
</feature>
<dbReference type="InterPro" id="IPR036388">
    <property type="entry name" value="WH-like_DNA-bd_sf"/>
</dbReference>
<evidence type="ECO:0000256" key="8">
    <source>
        <dbReference type="ARBA" id="ARBA00022801"/>
    </source>
</evidence>
<comment type="catalytic activity">
    <reaction evidence="16">
        <text>Couples ATP hydrolysis with the unwinding of duplex DNA by translocating in the 3'-5' direction.</text>
        <dbReference type="EC" id="5.6.2.4"/>
    </reaction>
</comment>
<dbReference type="Proteomes" id="UP000030752">
    <property type="component" value="Unassembled WGS sequence"/>
</dbReference>
<feature type="region of interest" description="Disordered" evidence="19">
    <location>
        <begin position="1249"/>
        <end position="1295"/>
    </location>
</feature>
<evidence type="ECO:0000256" key="13">
    <source>
        <dbReference type="ARBA" id="ARBA00023204"/>
    </source>
</evidence>
<dbReference type="InterPro" id="IPR001650">
    <property type="entry name" value="Helicase_C-like"/>
</dbReference>
<keyword evidence="24" id="KW-1185">Reference proteome</keyword>
<name>W2RU49_CYPE1</name>
<evidence type="ECO:0000256" key="15">
    <source>
        <dbReference type="ARBA" id="ARBA00023242"/>
    </source>
</evidence>
<dbReference type="InterPro" id="IPR014001">
    <property type="entry name" value="Helicase_ATP-bd"/>
</dbReference>
<dbReference type="SMART" id="SM00487">
    <property type="entry name" value="DEXDc"/>
    <property type="match status" value="1"/>
</dbReference>
<dbReference type="GO" id="GO:0005694">
    <property type="term" value="C:chromosome"/>
    <property type="evidence" value="ECO:0007669"/>
    <property type="project" value="TreeGrafter"/>
</dbReference>
<evidence type="ECO:0000256" key="2">
    <source>
        <dbReference type="ARBA" id="ARBA00004123"/>
    </source>
</evidence>
<dbReference type="PANTHER" id="PTHR13710">
    <property type="entry name" value="DNA HELICASE RECQ FAMILY MEMBER"/>
    <property type="match status" value="1"/>
</dbReference>
<dbReference type="RefSeq" id="XP_008718029.1">
    <property type="nucleotide sequence ID" value="XM_008719807.1"/>
</dbReference>
<evidence type="ECO:0000256" key="14">
    <source>
        <dbReference type="ARBA" id="ARBA00023235"/>
    </source>
</evidence>
<dbReference type="InterPro" id="IPR004589">
    <property type="entry name" value="DNA_helicase_ATP-dep_RecQ"/>
</dbReference>
<feature type="region of interest" description="Disordered" evidence="19">
    <location>
        <begin position="498"/>
        <end position="594"/>
    </location>
</feature>
<dbReference type="PROSITE" id="PS50967">
    <property type="entry name" value="HRDC"/>
    <property type="match status" value="1"/>
</dbReference>
<dbReference type="GO" id="GO:0005524">
    <property type="term" value="F:ATP binding"/>
    <property type="evidence" value="ECO:0007669"/>
    <property type="project" value="UniProtKB-KW"/>
</dbReference>
<dbReference type="VEuPathDB" id="FungiDB:HMPREF1541_05467"/>
<dbReference type="GeneID" id="19972806"/>
<evidence type="ECO:0000256" key="3">
    <source>
        <dbReference type="ARBA" id="ARBA00005446"/>
    </source>
</evidence>
<keyword evidence="11" id="KW-0067">ATP-binding</keyword>
<evidence type="ECO:0000256" key="17">
    <source>
        <dbReference type="ARBA" id="ARBA00034808"/>
    </source>
</evidence>
<dbReference type="GO" id="GO:0005737">
    <property type="term" value="C:cytoplasm"/>
    <property type="evidence" value="ECO:0007669"/>
    <property type="project" value="TreeGrafter"/>
</dbReference>
<keyword evidence="10" id="KW-0862">Zinc</keyword>
<dbReference type="GO" id="GO:0009378">
    <property type="term" value="F:four-way junction helicase activity"/>
    <property type="evidence" value="ECO:0007669"/>
    <property type="project" value="TreeGrafter"/>
</dbReference>
<comment type="cofactor">
    <cofactor evidence="1">
        <name>Zn(2+)</name>
        <dbReference type="ChEBI" id="CHEBI:29105"/>
    </cofactor>
</comment>